<evidence type="ECO:0000313" key="2">
    <source>
        <dbReference type="EMBL" id="MET7000072.1"/>
    </source>
</evidence>
<dbReference type="InterPro" id="IPR006103">
    <property type="entry name" value="Glyco_hydro_2_cat"/>
</dbReference>
<dbReference type="SUPFAM" id="SSF51445">
    <property type="entry name" value="(Trans)glycosidases"/>
    <property type="match status" value="1"/>
</dbReference>
<dbReference type="Proteomes" id="UP001549749">
    <property type="component" value="Unassembled WGS sequence"/>
</dbReference>
<accession>A0ABV2TBQ0</accession>
<reference evidence="2 3" key="1">
    <citation type="submission" date="2024-06" db="EMBL/GenBank/DDBJ databases">
        <title>Chitinophaga defluvii sp. nov., isolated from municipal sewage.</title>
        <authorList>
            <person name="Zhang L."/>
        </authorList>
    </citation>
    <scope>NUCLEOTIDE SEQUENCE [LARGE SCALE GENOMIC DNA]</scope>
    <source>
        <strain evidence="2 3">H8</strain>
    </source>
</reference>
<dbReference type="Pfam" id="PF02836">
    <property type="entry name" value="Glyco_hydro_2_C"/>
    <property type="match status" value="1"/>
</dbReference>
<keyword evidence="2" id="KW-0378">Hydrolase</keyword>
<organism evidence="2 3">
    <name type="scientific">Chitinophaga defluvii</name>
    <dbReference type="NCBI Taxonomy" id="3163343"/>
    <lineage>
        <taxon>Bacteria</taxon>
        <taxon>Pseudomonadati</taxon>
        <taxon>Bacteroidota</taxon>
        <taxon>Chitinophagia</taxon>
        <taxon>Chitinophagales</taxon>
        <taxon>Chitinophagaceae</taxon>
        <taxon>Chitinophaga</taxon>
    </lineage>
</organism>
<dbReference type="GO" id="GO:0016787">
    <property type="term" value="F:hydrolase activity"/>
    <property type="evidence" value="ECO:0007669"/>
    <property type="project" value="UniProtKB-KW"/>
</dbReference>
<sequence>MHQPVYYRHTTTVISTVILIGMICLASCRSAPAPAQQGKVFIKKTDNKYTLYRNGAPYIIKGAAGSEHLQQLQEAGGNTIRTWDTLNLGHILDDAQAHGIAVIAGFPMPVSNIEAYYEDETKVAAQYAAFQQIVLKYKSHPALLMWCLGNELDFPYKLRFNAFYTVYNRLLKMIHTADPDHPVTTALTNFERRSIYNIRLKVRGLDLISFNTFGMLRTLQADLDKFSWFWDGPFLLTEWGINGPWEATYTAWGAPVENTSTKNASHYMQLYQENMPVNNPRFLGACIFYWGQKQEGTPTWFSLFDRNGAASETVNVMQYLWTGQWPLHKPPSLKYMLVDGKGGQDNVMLLPNQEQSATLVFQDSARSTYRVHWEIQEEDWYTQHRYEVTGQPPAVFDSLLINCNTYGATFRTPAKEGPYRIFATVFDKNGYFASTNTPFYVVGQ</sequence>
<feature type="domain" description="Glycoside hydrolase family 2 catalytic" evidence="1">
    <location>
        <begin position="91"/>
        <end position="188"/>
    </location>
</feature>
<gene>
    <name evidence="2" type="ORF">ABR189_21965</name>
</gene>
<evidence type="ECO:0000313" key="3">
    <source>
        <dbReference type="Proteomes" id="UP001549749"/>
    </source>
</evidence>
<name>A0ABV2TBQ0_9BACT</name>
<dbReference type="RefSeq" id="WP_354662632.1">
    <property type="nucleotide sequence ID" value="NZ_JBEXAC010000002.1"/>
</dbReference>
<evidence type="ECO:0000259" key="1">
    <source>
        <dbReference type="Pfam" id="PF02836"/>
    </source>
</evidence>
<keyword evidence="3" id="KW-1185">Reference proteome</keyword>
<dbReference type="EMBL" id="JBEXAC010000002">
    <property type="protein sequence ID" value="MET7000072.1"/>
    <property type="molecule type" value="Genomic_DNA"/>
</dbReference>
<protein>
    <submittedName>
        <fullName evidence="2">Glycoside hydrolase family 2 TIM barrel-domain containing protein</fullName>
    </submittedName>
</protein>
<comment type="caution">
    <text evidence="2">The sequence shown here is derived from an EMBL/GenBank/DDBJ whole genome shotgun (WGS) entry which is preliminary data.</text>
</comment>
<proteinExistence type="predicted"/>
<dbReference type="Gene3D" id="3.20.20.80">
    <property type="entry name" value="Glycosidases"/>
    <property type="match status" value="1"/>
</dbReference>
<dbReference type="InterPro" id="IPR017853">
    <property type="entry name" value="GH"/>
</dbReference>